<evidence type="ECO:0000256" key="1">
    <source>
        <dbReference type="SAM" id="MobiDB-lite"/>
    </source>
</evidence>
<feature type="region of interest" description="Disordered" evidence="1">
    <location>
        <begin position="183"/>
        <end position="207"/>
    </location>
</feature>
<gene>
    <name evidence="2" type="ORF">HYDPIDRAFT_94784</name>
</gene>
<evidence type="ECO:0008006" key="4">
    <source>
        <dbReference type="Google" id="ProtNLM"/>
    </source>
</evidence>
<proteinExistence type="predicted"/>
<sequence>MTCSVRVTLQQAQVIVGSHGGNPGARVSSFTEVKSAGYSYTACTRKYHIALSGSEKCYVLLASPLAAIGENMTSTAPSITLPALSALLTRILDSTSVPVPRPVEHNVSGGDGKWDFGWLLLQLTPSTQSYLPISTLASLRPTLSPRQLARIELRLGTYLRALHGITNEWFGVPVDRPLSEPPAAPSLDSLFGANQSGGDGEGGEGEDWTRYSWQDTFVLQLEELLAEVCGDEGANGNTDSGEGLGINVEELRRYLSRAIGSFLFEDVEMPRLIWVTGSEEDVIVSLTPEKGSHASSDTAGAGGEAEADIAYFLPTFGHALWGDPLMEAWFLPPGPNQAITEGYFDGEEGGALIVFPRQKTKRVWYTVYMALIVLAEERRRQRTGDGETGVAEGWEKVVWAKEVLPKCVNILKDAPCY</sequence>
<dbReference type="AlphaFoldDB" id="A0A0C9WCK5"/>
<dbReference type="OrthoDB" id="5210591at2759"/>
<name>A0A0C9WCK5_9AGAM</name>
<accession>A0A0C9WCK5</accession>
<dbReference type="Proteomes" id="UP000053820">
    <property type="component" value="Unassembled WGS sequence"/>
</dbReference>
<protein>
    <recommendedName>
        <fullName evidence="4">Aminoglycoside phosphotransferase domain-containing protein</fullName>
    </recommendedName>
</protein>
<organism evidence="2 3">
    <name type="scientific">Hydnomerulius pinastri MD-312</name>
    <dbReference type="NCBI Taxonomy" id="994086"/>
    <lineage>
        <taxon>Eukaryota</taxon>
        <taxon>Fungi</taxon>
        <taxon>Dikarya</taxon>
        <taxon>Basidiomycota</taxon>
        <taxon>Agaricomycotina</taxon>
        <taxon>Agaricomycetes</taxon>
        <taxon>Agaricomycetidae</taxon>
        <taxon>Boletales</taxon>
        <taxon>Boletales incertae sedis</taxon>
        <taxon>Leucogyrophana</taxon>
    </lineage>
</organism>
<dbReference type="HOGENOM" id="CLU_064976_0_0_1"/>
<dbReference type="EMBL" id="KN839856">
    <property type="protein sequence ID" value="KIJ62231.1"/>
    <property type="molecule type" value="Genomic_DNA"/>
</dbReference>
<reference evidence="2 3" key="1">
    <citation type="submission" date="2014-04" db="EMBL/GenBank/DDBJ databases">
        <title>Evolutionary Origins and Diversification of the Mycorrhizal Mutualists.</title>
        <authorList>
            <consortium name="DOE Joint Genome Institute"/>
            <consortium name="Mycorrhizal Genomics Consortium"/>
            <person name="Kohler A."/>
            <person name="Kuo A."/>
            <person name="Nagy L.G."/>
            <person name="Floudas D."/>
            <person name="Copeland A."/>
            <person name="Barry K.W."/>
            <person name="Cichocki N."/>
            <person name="Veneault-Fourrey C."/>
            <person name="LaButti K."/>
            <person name="Lindquist E.A."/>
            <person name="Lipzen A."/>
            <person name="Lundell T."/>
            <person name="Morin E."/>
            <person name="Murat C."/>
            <person name="Riley R."/>
            <person name="Ohm R."/>
            <person name="Sun H."/>
            <person name="Tunlid A."/>
            <person name="Henrissat B."/>
            <person name="Grigoriev I.V."/>
            <person name="Hibbett D.S."/>
            <person name="Martin F."/>
        </authorList>
    </citation>
    <scope>NUCLEOTIDE SEQUENCE [LARGE SCALE GENOMIC DNA]</scope>
    <source>
        <strain evidence="2 3">MD-312</strain>
    </source>
</reference>
<evidence type="ECO:0000313" key="2">
    <source>
        <dbReference type="EMBL" id="KIJ62231.1"/>
    </source>
</evidence>
<evidence type="ECO:0000313" key="3">
    <source>
        <dbReference type="Proteomes" id="UP000053820"/>
    </source>
</evidence>
<keyword evidence="3" id="KW-1185">Reference proteome</keyword>